<evidence type="ECO:0000313" key="11">
    <source>
        <dbReference type="Proteomes" id="UP001180020"/>
    </source>
</evidence>
<feature type="compositionally biased region" description="Acidic residues" evidence="7">
    <location>
        <begin position="391"/>
        <end position="400"/>
    </location>
</feature>
<comment type="similarity">
    <text evidence="2">Belongs to the OXA1/ALB3/YidC (TC 2.A.9.2) family.</text>
</comment>
<dbReference type="CDD" id="cd20070">
    <property type="entry name" value="5TM_YidC_Alb3"/>
    <property type="match status" value="1"/>
</dbReference>
<evidence type="ECO:0000313" key="10">
    <source>
        <dbReference type="EMBL" id="KAK1291021.1"/>
    </source>
</evidence>
<evidence type="ECO:0000259" key="9">
    <source>
        <dbReference type="Pfam" id="PF02096"/>
    </source>
</evidence>
<feature type="compositionally biased region" description="Basic and acidic residues" evidence="7">
    <location>
        <begin position="343"/>
        <end position="390"/>
    </location>
</feature>
<evidence type="ECO:0000256" key="7">
    <source>
        <dbReference type="SAM" id="MobiDB-lite"/>
    </source>
</evidence>
<protein>
    <recommendedName>
        <fullName evidence="9">Membrane insertase YidC/Oxa/ALB C-terminal domain-containing protein</fullName>
    </recommendedName>
</protein>
<dbReference type="PRINTS" id="PR00701">
    <property type="entry name" value="60KDINNERMP"/>
</dbReference>
<dbReference type="PANTHER" id="PTHR12428">
    <property type="entry name" value="OXA1"/>
    <property type="match status" value="1"/>
</dbReference>
<comment type="subcellular location">
    <subcellularLocation>
        <location evidence="1 6">Membrane</location>
        <topology evidence="1 6">Multi-pass membrane protein</topology>
    </subcellularLocation>
</comment>
<feature type="domain" description="Membrane insertase YidC/Oxa/ALB C-terminal" evidence="9">
    <location>
        <begin position="126"/>
        <end position="294"/>
    </location>
</feature>
<keyword evidence="3 6" id="KW-0812">Transmembrane</keyword>
<dbReference type="InterPro" id="IPR001708">
    <property type="entry name" value="YidC/ALB3/OXA1/COX18"/>
</dbReference>
<dbReference type="GO" id="GO:0010027">
    <property type="term" value="P:thylakoid membrane organization"/>
    <property type="evidence" value="ECO:0007669"/>
    <property type="project" value="TreeGrafter"/>
</dbReference>
<feature type="transmembrane region" description="Helical" evidence="8">
    <location>
        <begin position="124"/>
        <end position="144"/>
    </location>
</feature>
<reference evidence="10" key="1">
    <citation type="journal article" date="2023" name="Nat. Commun.">
        <title>Diploid and tetraploid genomes of Acorus and the evolution of monocots.</title>
        <authorList>
            <person name="Ma L."/>
            <person name="Liu K.W."/>
            <person name="Li Z."/>
            <person name="Hsiao Y.Y."/>
            <person name="Qi Y."/>
            <person name="Fu T."/>
            <person name="Tang G.D."/>
            <person name="Zhang D."/>
            <person name="Sun W.H."/>
            <person name="Liu D.K."/>
            <person name="Li Y."/>
            <person name="Chen G.Z."/>
            <person name="Liu X.D."/>
            <person name="Liao X.Y."/>
            <person name="Jiang Y.T."/>
            <person name="Yu X."/>
            <person name="Hao Y."/>
            <person name="Huang J."/>
            <person name="Zhao X.W."/>
            <person name="Ke S."/>
            <person name="Chen Y.Y."/>
            <person name="Wu W.L."/>
            <person name="Hsu J.L."/>
            <person name="Lin Y.F."/>
            <person name="Huang M.D."/>
            <person name="Li C.Y."/>
            <person name="Huang L."/>
            <person name="Wang Z.W."/>
            <person name="Zhao X."/>
            <person name="Zhong W.Y."/>
            <person name="Peng D.H."/>
            <person name="Ahmad S."/>
            <person name="Lan S."/>
            <person name="Zhang J.S."/>
            <person name="Tsai W.C."/>
            <person name="Van de Peer Y."/>
            <person name="Liu Z.J."/>
        </authorList>
    </citation>
    <scope>NUCLEOTIDE SEQUENCE</scope>
    <source>
        <strain evidence="10">CP</strain>
    </source>
</reference>
<dbReference type="PANTHER" id="PTHR12428:SF14">
    <property type="entry name" value="ALBINO3-LIKE PROTEIN 1, CHLOROPLASTIC"/>
    <property type="match status" value="1"/>
</dbReference>
<feature type="region of interest" description="Disordered" evidence="7">
    <location>
        <begin position="456"/>
        <end position="495"/>
    </location>
</feature>
<feature type="region of interest" description="Disordered" evidence="7">
    <location>
        <begin position="303"/>
        <end position="420"/>
    </location>
</feature>
<evidence type="ECO:0000256" key="2">
    <source>
        <dbReference type="ARBA" id="ARBA00010583"/>
    </source>
</evidence>
<dbReference type="InterPro" id="IPR047196">
    <property type="entry name" value="YidC_ALB_C"/>
</dbReference>
<evidence type="ECO:0000256" key="4">
    <source>
        <dbReference type="ARBA" id="ARBA00022989"/>
    </source>
</evidence>
<keyword evidence="11" id="KW-1185">Reference proteome</keyword>
<sequence length="495" mass="54756">MASIGLHHLVLSPASPSYLPTYLFPGNLTSLRVKKTLNDPRRTRRPSSVFIVRSSLPPFPDSDPFHGLPHDLLVRVEGLLYTLADVAAATDTKKTGDWLSGITNYMETVLKVLKDGLSVLHVPYSYGFAIILLTVLVKAATFPLTKKQPQVKAIQQRHAGDKERIQLETARLYKLAGINPLAGCLPTLATIPVWIGLYRALSNVADEDGHPPLGWSDTLAYLVLPVLLIVSQYISAQIMQTSQANDPSQKNSQALTKLLPLLIGYFALSVPSGLSLYWLTNNVLSTAQQVWLQKLGGAKNPVRDLAEKPTLEKSDSRKSILDVEPPKVEVRQIETPSTTGLKPGDRFKQLKEQEAKRRQEREQKRKAEEEAKRNNEKASEVDIVEGKDEQENAELPEDDNEALKYKTSVNDPSAPPLVNGTHSVQELKEDFVEKLGSQDDGPTCNGNAAVVEERISHQNLQKDEVADSPTSIGNKQSIDFNTLNKREQSSNKDDI</sequence>
<evidence type="ECO:0000256" key="3">
    <source>
        <dbReference type="ARBA" id="ARBA00022692"/>
    </source>
</evidence>
<proteinExistence type="inferred from homology"/>
<keyword evidence="4 8" id="KW-1133">Transmembrane helix</keyword>
<dbReference type="GO" id="GO:0032977">
    <property type="term" value="F:membrane insertase activity"/>
    <property type="evidence" value="ECO:0007669"/>
    <property type="project" value="InterPro"/>
</dbReference>
<gene>
    <name evidence="10" type="ORF">QJS10_CPB18g00566</name>
</gene>
<dbReference type="GO" id="GO:0072598">
    <property type="term" value="P:protein localization to chloroplast"/>
    <property type="evidence" value="ECO:0007669"/>
    <property type="project" value="TreeGrafter"/>
</dbReference>
<comment type="similarity">
    <text evidence="6">Belongs to the OXA1/ALB3/YidC family.</text>
</comment>
<feature type="transmembrane region" description="Helical" evidence="8">
    <location>
        <begin position="218"/>
        <end position="238"/>
    </location>
</feature>
<dbReference type="Pfam" id="PF02096">
    <property type="entry name" value="60KD_IMP"/>
    <property type="match status" value="1"/>
</dbReference>
<feature type="compositionally biased region" description="Basic and acidic residues" evidence="7">
    <location>
        <begin position="303"/>
        <end position="332"/>
    </location>
</feature>
<feature type="compositionally biased region" description="Polar residues" evidence="7">
    <location>
        <begin position="468"/>
        <end position="483"/>
    </location>
</feature>
<dbReference type="AlphaFoldDB" id="A0AAV9CPL4"/>
<dbReference type="Proteomes" id="UP001180020">
    <property type="component" value="Unassembled WGS sequence"/>
</dbReference>
<evidence type="ECO:0000256" key="1">
    <source>
        <dbReference type="ARBA" id="ARBA00004141"/>
    </source>
</evidence>
<evidence type="ECO:0000256" key="8">
    <source>
        <dbReference type="SAM" id="Phobius"/>
    </source>
</evidence>
<feature type="transmembrane region" description="Helical" evidence="8">
    <location>
        <begin position="172"/>
        <end position="198"/>
    </location>
</feature>
<dbReference type="NCBIfam" id="TIGR03592">
    <property type="entry name" value="yidC_oxa1_cterm"/>
    <property type="match status" value="1"/>
</dbReference>
<reference evidence="10" key="2">
    <citation type="submission" date="2023-06" db="EMBL/GenBank/DDBJ databases">
        <authorList>
            <person name="Ma L."/>
            <person name="Liu K.-W."/>
            <person name="Li Z."/>
            <person name="Hsiao Y.-Y."/>
            <person name="Qi Y."/>
            <person name="Fu T."/>
            <person name="Tang G."/>
            <person name="Zhang D."/>
            <person name="Sun W.-H."/>
            <person name="Liu D.-K."/>
            <person name="Li Y."/>
            <person name="Chen G.-Z."/>
            <person name="Liu X.-D."/>
            <person name="Liao X.-Y."/>
            <person name="Jiang Y.-T."/>
            <person name="Yu X."/>
            <person name="Hao Y."/>
            <person name="Huang J."/>
            <person name="Zhao X.-W."/>
            <person name="Ke S."/>
            <person name="Chen Y.-Y."/>
            <person name="Wu W.-L."/>
            <person name="Hsu J.-L."/>
            <person name="Lin Y.-F."/>
            <person name="Huang M.-D."/>
            <person name="Li C.-Y."/>
            <person name="Huang L."/>
            <person name="Wang Z.-W."/>
            <person name="Zhao X."/>
            <person name="Zhong W.-Y."/>
            <person name="Peng D.-H."/>
            <person name="Ahmad S."/>
            <person name="Lan S."/>
            <person name="Zhang J.-S."/>
            <person name="Tsai W.-C."/>
            <person name="Van De Peer Y."/>
            <person name="Liu Z.-J."/>
        </authorList>
    </citation>
    <scope>NUCLEOTIDE SEQUENCE</scope>
    <source>
        <strain evidence="10">CP</strain>
        <tissue evidence="10">Leaves</tissue>
    </source>
</reference>
<keyword evidence="5 8" id="KW-0472">Membrane</keyword>
<dbReference type="GO" id="GO:0051205">
    <property type="term" value="P:protein insertion into membrane"/>
    <property type="evidence" value="ECO:0007669"/>
    <property type="project" value="TreeGrafter"/>
</dbReference>
<dbReference type="EMBL" id="JAUJYO010000018">
    <property type="protein sequence ID" value="KAK1291021.1"/>
    <property type="molecule type" value="Genomic_DNA"/>
</dbReference>
<accession>A0AAV9CPL4</accession>
<name>A0AAV9CPL4_ACOCL</name>
<evidence type="ECO:0000256" key="6">
    <source>
        <dbReference type="RuleBase" id="RU003945"/>
    </source>
</evidence>
<dbReference type="InterPro" id="IPR028055">
    <property type="entry name" value="YidC/Oxa/ALB_C"/>
</dbReference>
<feature type="transmembrane region" description="Helical" evidence="8">
    <location>
        <begin position="258"/>
        <end position="279"/>
    </location>
</feature>
<feature type="compositionally biased region" description="Basic and acidic residues" evidence="7">
    <location>
        <begin position="456"/>
        <end position="465"/>
    </location>
</feature>
<organism evidence="10 11">
    <name type="scientific">Acorus calamus</name>
    <name type="common">Sweet flag</name>
    <dbReference type="NCBI Taxonomy" id="4465"/>
    <lineage>
        <taxon>Eukaryota</taxon>
        <taxon>Viridiplantae</taxon>
        <taxon>Streptophyta</taxon>
        <taxon>Embryophyta</taxon>
        <taxon>Tracheophyta</taxon>
        <taxon>Spermatophyta</taxon>
        <taxon>Magnoliopsida</taxon>
        <taxon>Liliopsida</taxon>
        <taxon>Acoraceae</taxon>
        <taxon>Acorus</taxon>
    </lineage>
</organism>
<dbReference type="GO" id="GO:0009535">
    <property type="term" value="C:chloroplast thylakoid membrane"/>
    <property type="evidence" value="ECO:0007669"/>
    <property type="project" value="TreeGrafter"/>
</dbReference>
<comment type="caution">
    <text evidence="10">The sequence shown here is derived from an EMBL/GenBank/DDBJ whole genome shotgun (WGS) entry which is preliminary data.</text>
</comment>
<feature type="compositionally biased region" description="Basic and acidic residues" evidence="7">
    <location>
        <begin position="484"/>
        <end position="495"/>
    </location>
</feature>
<evidence type="ECO:0000256" key="5">
    <source>
        <dbReference type="ARBA" id="ARBA00023136"/>
    </source>
</evidence>